<reference evidence="16" key="1">
    <citation type="submission" date="2023-07" db="EMBL/GenBank/DDBJ databases">
        <title>Novel species in the genus Lipingzhangella isolated from Sambhar Salt Lake.</title>
        <authorList>
            <person name="Jiya N."/>
            <person name="Kajale S."/>
            <person name="Sharma A."/>
        </authorList>
    </citation>
    <scope>NUCLEOTIDE SEQUENCE [LARGE SCALE GENOMIC DNA]</scope>
    <source>
        <strain evidence="16">LS1_29</strain>
    </source>
</reference>
<dbReference type="CDD" id="cd14014">
    <property type="entry name" value="STKc_PknB_like"/>
    <property type="match status" value="1"/>
</dbReference>
<feature type="domain" description="PASTA" evidence="14">
    <location>
        <begin position="347"/>
        <end position="416"/>
    </location>
</feature>
<keyword evidence="4" id="KW-0677">Repeat</keyword>
<evidence type="ECO:0000313" key="15">
    <source>
        <dbReference type="EMBL" id="MDS1271652.1"/>
    </source>
</evidence>
<feature type="domain" description="Protein kinase" evidence="13">
    <location>
        <begin position="11"/>
        <end position="277"/>
    </location>
</feature>
<keyword evidence="3" id="KW-0808">Transferase</keyword>
<keyword evidence="5 10" id="KW-0547">Nucleotide-binding</keyword>
<dbReference type="GO" id="GO:0016301">
    <property type="term" value="F:kinase activity"/>
    <property type="evidence" value="ECO:0007669"/>
    <property type="project" value="UniProtKB-KW"/>
</dbReference>
<dbReference type="SMART" id="SM00740">
    <property type="entry name" value="PASTA"/>
    <property type="match status" value="3"/>
</dbReference>
<dbReference type="EC" id="2.7.11.1" evidence="1"/>
<evidence type="ECO:0000256" key="9">
    <source>
        <dbReference type="ARBA" id="ARBA00048679"/>
    </source>
</evidence>
<evidence type="ECO:0000256" key="7">
    <source>
        <dbReference type="ARBA" id="ARBA00022840"/>
    </source>
</evidence>
<dbReference type="PROSITE" id="PS00107">
    <property type="entry name" value="PROTEIN_KINASE_ATP"/>
    <property type="match status" value="1"/>
</dbReference>
<dbReference type="Pfam" id="PF00069">
    <property type="entry name" value="Pkinase"/>
    <property type="match status" value="1"/>
</dbReference>
<evidence type="ECO:0000259" key="13">
    <source>
        <dbReference type="PROSITE" id="PS50011"/>
    </source>
</evidence>
<evidence type="ECO:0000256" key="1">
    <source>
        <dbReference type="ARBA" id="ARBA00012513"/>
    </source>
</evidence>
<dbReference type="PROSITE" id="PS00108">
    <property type="entry name" value="PROTEIN_KINASE_ST"/>
    <property type="match status" value="1"/>
</dbReference>
<dbReference type="PANTHER" id="PTHR43289:SF6">
    <property type="entry name" value="SERINE_THREONINE-PROTEIN KINASE NEKL-3"/>
    <property type="match status" value="1"/>
</dbReference>
<feature type="compositionally biased region" description="Acidic residues" evidence="11">
    <location>
        <begin position="507"/>
        <end position="516"/>
    </location>
</feature>
<evidence type="ECO:0000256" key="6">
    <source>
        <dbReference type="ARBA" id="ARBA00022777"/>
    </source>
</evidence>
<organism evidence="15 16">
    <name type="scientific">Lipingzhangella rawalii</name>
    <dbReference type="NCBI Taxonomy" id="2055835"/>
    <lineage>
        <taxon>Bacteria</taxon>
        <taxon>Bacillati</taxon>
        <taxon>Actinomycetota</taxon>
        <taxon>Actinomycetes</taxon>
        <taxon>Streptosporangiales</taxon>
        <taxon>Nocardiopsidaceae</taxon>
        <taxon>Lipingzhangella</taxon>
    </lineage>
</organism>
<feature type="compositionally biased region" description="Polar residues" evidence="11">
    <location>
        <begin position="533"/>
        <end position="551"/>
    </location>
</feature>
<keyword evidence="2" id="KW-0723">Serine/threonine-protein kinase</keyword>
<feature type="compositionally biased region" description="Acidic residues" evidence="11">
    <location>
        <begin position="587"/>
        <end position="607"/>
    </location>
</feature>
<dbReference type="Gene3D" id="3.30.200.20">
    <property type="entry name" value="Phosphorylase Kinase, domain 1"/>
    <property type="match status" value="1"/>
</dbReference>
<dbReference type="PROSITE" id="PS50011">
    <property type="entry name" value="PROTEIN_KINASE_DOM"/>
    <property type="match status" value="1"/>
</dbReference>
<proteinExistence type="predicted"/>
<evidence type="ECO:0000256" key="8">
    <source>
        <dbReference type="ARBA" id="ARBA00047899"/>
    </source>
</evidence>
<dbReference type="InterPro" id="IPR005543">
    <property type="entry name" value="PASTA_dom"/>
</dbReference>
<gene>
    <name evidence="15" type="primary">pknB</name>
    <name evidence="15" type="ORF">RIF23_15255</name>
</gene>
<feature type="region of interest" description="Disordered" evidence="11">
    <location>
        <begin position="507"/>
        <end position="613"/>
    </location>
</feature>
<comment type="catalytic activity">
    <reaction evidence="8">
        <text>L-threonyl-[protein] + ATP = O-phospho-L-threonyl-[protein] + ADP + H(+)</text>
        <dbReference type="Rhea" id="RHEA:46608"/>
        <dbReference type="Rhea" id="RHEA-COMP:11060"/>
        <dbReference type="Rhea" id="RHEA-COMP:11605"/>
        <dbReference type="ChEBI" id="CHEBI:15378"/>
        <dbReference type="ChEBI" id="CHEBI:30013"/>
        <dbReference type="ChEBI" id="CHEBI:30616"/>
        <dbReference type="ChEBI" id="CHEBI:61977"/>
        <dbReference type="ChEBI" id="CHEBI:456216"/>
        <dbReference type="EC" id="2.7.11.1"/>
    </reaction>
</comment>
<sequence>MSQPRLLGGRYELDGTVGRGGMAEVHRARDLRLDRMVAIKTLRSDLAQDETFQARFRREAQSAASLNHPSIIAVYDTGEDEIDGANIPYIVMEYVDGRTLQELLNDGRRLLPERTAEIAEGVLRALDYSHRHSIVHRDIKPANVMLTRQAEVKVMDFGIARSTDDSQATMTQTSQVIGTAQYLSPEQARGERVDARSDLYATGCVLYELLTGRPPFTGDTPVSIAYQHVREDPVPPRQLDPEVPQWLEEITLRAMAKDPEDRYQSAEQMRADIQRGMSGMQTEASTAVMAAAGGTTALPPVQDDDGDFDERDERRGGGAGKALLWVLLALSVIGALVFLGWLLTRDGVEEIDVPDVSGMPVAEAEAELEDVGFTNVADEPQEQPSAEVAEGNVIETDPAAGTAQTAETEILLVVSTGEEEDDQVDVPDVSGQDQDSAMQTLQDAGLQIGSTSTEETEDQDPNTVLRTSPAAGSTVQEGTAVNLVLATEPEAEEVEVPDLIGLEQGEAEQELSELELEAQAQPQPDPDAEPGTVINQNPGAGSTVEEGTTVQIVVADDPGNNGDGNGNGNGNGNNGNNGNGNNGNGENGDDGEGEHEDAWLGDDDWFEEWARNG</sequence>
<dbReference type="NCBIfam" id="NF033483">
    <property type="entry name" value="PknB_PASTA_kin"/>
    <property type="match status" value="1"/>
</dbReference>
<feature type="region of interest" description="Disordered" evidence="11">
    <location>
        <begin position="296"/>
        <end position="315"/>
    </location>
</feature>
<keyword evidence="12" id="KW-0472">Membrane</keyword>
<evidence type="ECO:0000256" key="3">
    <source>
        <dbReference type="ARBA" id="ARBA00022679"/>
    </source>
</evidence>
<dbReference type="InterPro" id="IPR017441">
    <property type="entry name" value="Protein_kinase_ATP_BS"/>
</dbReference>
<evidence type="ECO:0000256" key="2">
    <source>
        <dbReference type="ARBA" id="ARBA00022527"/>
    </source>
</evidence>
<dbReference type="EMBL" id="JAVLVT010000006">
    <property type="protein sequence ID" value="MDS1271652.1"/>
    <property type="molecule type" value="Genomic_DNA"/>
</dbReference>
<accession>A0ABU2H9G2</accession>
<comment type="caution">
    <text evidence="15">The sequence shown here is derived from an EMBL/GenBank/DDBJ whole genome shotgun (WGS) entry which is preliminary data.</text>
</comment>
<dbReference type="CDD" id="cd06577">
    <property type="entry name" value="PASTA_pknB"/>
    <property type="match status" value="2"/>
</dbReference>
<feature type="transmembrane region" description="Helical" evidence="12">
    <location>
        <begin position="322"/>
        <end position="343"/>
    </location>
</feature>
<feature type="region of interest" description="Disordered" evidence="11">
    <location>
        <begin position="416"/>
        <end position="437"/>
    </location>
</feature>
<evidence type="ECO:0000256" key="5">
    <source>
        <dbReference type="ARBA" id="ARBA00022741"/>
    </source>
</evidence>
<dbReference type="InterPro" id="IPR008271">
    <property type="entry name" value="Ser/Thr_kinase_AS"/>
</dbReference>
<dbReference type="Gene3D" id="3.30.10.20">
    <property type="match status" value="3"/>
</dbReference>
<dbReference type="PANTHER" id="PTHR43289">
    <property type="entry name" value="MITOGEN-ACTIVATED PROTEIN KINASE KINASE KINASE 20-RELATED"/>
    <property type="match status" value="1"/>
</dbReference>
<evidence type="ECO:0000256" key="4">
    <source>
        <dbReference type="ARBA" id="ARBA00022737"/>
    </source>
</evidence>
<protein>
    <recommendedName>
        <fullName evidence="1">non-specific serine/threonine protein kinase</fullName>
        <ecNumber evidence="1">2.7.11.1</ecNumber>
    </recommendedName>
</protein>
<keyword evidence="12" id="KW-1133">Transmembrane helix</keyword>
<keyword evidence="16" id="KW-1185">Reference proteome</keyword>
<evidence type="ECO:0000256" key="10">
    <source>
        <dbReference type="PROSITE-ProRule" id="PRU10141"/>
    </source>
</evidence>
<evidence type="ECO:0000259" key="14">
    <source>
        <dbReference type="PROSITE" id="PS51178"/>
    </source>
</evidence>
<dbReference type="InterPro" id="IPR000719">
    <property type="entry name" value="Prot_kinase_dom"/>
</dbReference>
<feature type="compositionally biased region" description="Gly residues" evidence="11">
    <location>
        <begin position="561"/>
        <end position="586"/>
    </location>
</feature>
<feature type="domain" description="PASTA" evidence="14">
    <location>
        <begin position="420"/>
        <end position="487"/>
    </location>
</feature>
<feature type="domain" description="PASTA" evidence="14">
    <location>
        <begin position="490"/>
        <end position="556"/>
    </location>
</feature>
<keyword evidence="12" id="KW-0812">Transmembrane</keyword>
<dbReference type="PROSITE" id="PS51178">
    <property type="entry name" value="PASTA"/>
    <property type="match status" value="3"/>
</dbReference>
<evidence type="ECO:0000256" key="12">
    <source>
        <dbReference type="SAM" id="Phobius"/>
    </source>
</evidence>
<feature type="binding site" evidence="10">
    <location>
        <position position="40"/>
    </location>
    <ligand>
        <name>ATP</name>
        <dbReference type="ChEBI" id="CHEBI:30616"/>
    </ligand>
</feature>
<evidence type="ECO:0000313" key="16">
    <source>
        <dbReference type="Proteomes" id="UP001250214"/>
    </source>
</evidence>
<keyword evidence="7 10" id="KW-0067">ATP-binding</keyword>
<comment type="catalytic activity">
    <reaction evidence="9">
        <text>L-seryl-[protein] + ATP = O-phospho-L-seryl-[protein] + ADP + H(+)</text>
        <dbReference type="Rhea" id="RHEA:17989"/>
        <dbReference type="Rhea" id="RHEA-COMP:9863"/>
        <dbReference type="Rhea" id="RHEA-COMP:11604"/>
        <dbReference type="ChEBI" id="CHEBI:15378"/>
        <dbReference type="ChEBI" id="CHEBI:29999"/>
        <dbReference type="ChEBI" id="CHEBI:30616"/>
        <dbReference type="ChEBI" id="CHEBI:83421"/>
        <dbReference type="ChEBI" id="CHEBI:456216"/>
        <dbReference type="EC" id="2.7.11.1"/>
    </reaction>
</comment>
<name>A0ABU2H9G2_9ACTN</name>
<dbReference type="SUPFAM" id="SSF56112">
    <property type="entry name" value="Protein kinase-like (PK-like)"/>
    <property type="match status" value="1"/>
</dbReference>
<dbReference type="Proteomes" id="UP001250214">
    <property type="component" value="Unassembled WGS sequence"/>
</dbReference>
<dbReference type="Pfam" id="PF03793">
    <property type="entry name" value="PASTA"/>
    <property type="match status" value="3"/>
</dbReference>
<dbReference type="InterPro" id="IPR011009">
    <property type="entry name" value="Kinase-like_dom_sf"/>
</dbReference>
<feature type="compositionally biased region" description="Polar residues" evidence="11">
    <location>
        <begin position="461"/>
        <end position="474"/>
    </location>
</feature>
<feature type="region of interest" description="Disordered" evidence="11">
    <location>
        <begin position="451"/>
        <end position="474"/>
    </location>
</feature>
<dbReference type="RefSeq" id="WP_310913195.1">
    <property type="nucleotide sequence ID" value="NZ_JAVLVT010000006.1"/>
</dbReference>
<evidence type="ECO:0000256" key="11">
    <source>
        <dbReference type="SAM" id="MobiDB-lite"/>
    </source>
</evidence>
<dbReference type="SMART" id="SM00220">
    <property type="entry name" value="S_TKc"/>
    <property type="match status" value="1"/>
</dbReference>
<dbReference type="Gene3D" id="1.10.510.10">
    <property type="entry name" value="Transferase(Phosphotransferase) domain 1"/>
    <property type="match status" value="1"/>
</dbReference>
<keyword evidence="6 15" id="KW-0418">Kinase</keyword>